<evidence type="ECO:0000313" key="3">
    <source>
        <dbReference type="Proteomes" id="UP000004994"/>
    </source>
</evidence>
<proteinExistence type="predicted"/>
<feature type="compositionally biased region" description="Polar residues" evidence="1">
    <location>
        <begin position="1"/>
        <end position="10"/>
    </location>
</feature>
<organism evidence="2">
    <name type="scientific">Solanum lycopersicum</name>
    <name type="common">Tomato</name>
    <name type="synonym">Lycopersicon esculentum</name>
    <dbReference type="NCBI Taxonomy" id="4081"/>
    <lineage>
        <taxon>Eukaryota</taxon>
        <taxon>Viridiplantae</taxon>
        <taxon>Streptophyta</taxon>
        <taxon>Embryophyta</taxon>
        <taxon>Tracheophyta</taxon>
        <taxon>Spermatophyta</taxon>
        <taxon>Magnoliopsida</taxon>
        <taxon>eudicotyledons</taxon>
        <taxon>Gunneridae</taxon>
        <taxon>Pentapetalae</taxon>
        <taxon>asterids</taxon>
        <taxon>lamiids</taxon>
        <taxon>Solanales</taxon>
        <taxon>Solanaceae</taxon>
        <taxon>Solanoideae</taxon>
        <taxon>Solaneae</taxon>
        <taxon>Solanum</taxon>
        <taxon>Solanum subgen. Lycopersicon</taxon>
    </lineage>
</organism>
<feature type="region of interest" description="Disordered" evidence="1">
    <location>
        <begin position="1"/>
        <end position="49"/>
    </location>
</feature>
<dbReference type="InParanoid" id="K4CZG9"/>
<protein>
    <submittedName>
        <fullName evidence="2">Uncharacterized protein</fullName>
    </submittedName>
</protein>
<dbReference type="EnsemblPlants" id="Solyc10g044440.1.1">
    <property type="protein sequence ID" value="Solyc10g044440.1.1"/>
    <property type="gene ID" value="Solyc10g044440.1"/>
</dbReference>
<reference evidence="2" key="2">
    <citation type="submission" date="2015-06" db="UniProtKB">
        <authorList>
            <consortium name="EnsemblPlants"/>
        </authorList>
    </citation>
    <scope>IDENTIFICATION</scope>
    <source>
        <strain evidence="2">cv. Heinz 1706</strain>
    </source>
</reference>
<reference evidence="2" key="1">
    <citation type="journal article" date="2012" name="Nature">
        <title>The tomato genome sequence provides insights into fleshy fruit evolution.</title>
        <authorList>
            <consortium name="Tomato Genome Consortium"/>
        </authorList>
    </citation>
    <scope>NUCLEOTIDE SEQUENCE [LARGE SCALE GENOMIC DNA]</scope>
    <source>
        <strain evidence="2">cv. Heinz 1706</strain>
    </source>
</reference>
<feature type="compositionally biased region" description="Polar residues" evidence="1">
    <location>
        <begin position="19"/>
        <end position="44"/>
    </location>
</feature>
<keyword evidence="3" id="KW-1185">Reference proteome</keyword>
<evidence type="ECO:0000313" key="2">
    <source>
        <dbReference type="EnsemblPlants" id="Solyc10g044440.1.1"/>
    </source>
</evidence>
<accession>K4CZG9</accession>
<dbReference type="Gramene" id="Solyc10g044440.1.1">
    <property type="protein sequence ID" value="Solyc10g044440.1.1"/>
    <property type="gene ID" value="Solyc10g044440.1"/>
</dbReference>
<sequence>MNENTSSPTQKGGKETKATSKQSSRSNHANSPSKAVDNSATNSEAVPIDYAANAVQGGRQPSRGNKNDENNSVVNSKFTYHSQISNNLNVVKVCDEIPIRKERNTNKNAVKNENSDHISMNRDTNANQRRQDYAKDYTSKANNNTTDHCYDNDNPSPKTPLVVADVVTGGRIEVMEKPTNLKEGDSKGRELFQYLSTTNLYDQQINKPGTTRKQQKQTHSKNGGQIINDKK</sequence>
<feature type="region of interest" description="Disordered" evidence="1">
    <location>
        <begin position="139"/>
        <end position="158"/>
    </location>
</feature>
<evidence type="ECO:0000256" key="1">
    <source>
        <dbReference type="SAM" id="MobiDB-lite"/>
    </source>
</evidence>
<dbReference type="PaxDb" id="4081-Solyc10g044440.1.1"/>
<feature type="compositionally biased region" description="Polar residues" evidence="1">
    <location>
        <begin position="203"/>
        <end position="212"/>
    </location>
</feature>
<dbReference type="HOGENOM" id="CLU_1201597_0_0_1"/>
<feature type="region of interest" description="Disordered" evidence="1">
    <location>
        <begin position="203"/>
        <end position="231"/>
    </location>
</feature>
<name>K4CZG9_SOLLC</name>
<dbReference type="Proteomes" id="UP000004994">
    <property type="component" value="Chromosome 10"/>
</dbReference>
<dbReference type="STRING" id="4081.K4CZG9"/>
<dbReference type="AlphaFoldDB" id="K4CZG9"/>